<gene>
    <name evidence="2" type="ORF">Agub_g8943</name>
</gene>
<dbReference type="EMBL" id="BMAR01000017">
    <property type="protein sequence ID" value="GFR47256.1"/>
    <property type="molecule type" value="Genomic_DNA"/>
</dbReference>
<feature type="region of interest" description="Disordered" evidence="1">
    <location>
        <begin position="1"/>
        <end position="34"/>
    </location>
</feature>
<protein>
    <submittedName>
        <fullName evidence="2">Uncharacterized protein</fullName>
    </submittedName>
</protein>
<feature type="compositionally biased region" description="Basic and acidic residues" evidence="1">
    <location>
        <begin position="25"/>
        <end position="34"/>
    </location>
</feature>
<accession>A0AAD3HNP6</accession>
<reference evidence="2 3" key="1">
    <citation type="journal article" date="2021" name="Sci. Rep.">
        <title>Genome sequencing of the multicellular alga Astrephomene provides insights into convergent evolution of germ-soma differentiation.</title>
        <authorList>
            <person name="Yamashita S."/>
            <person name="Yamamoto K."/>
            <person name="Matsuzaki R."/>
            <person name="Suzuki S."/>
            <person name="Yamaguchi H."/>
            <person name="Hirooka S."/>
            <person name="Minakuchi Y."/>
            <person name="Miyagishima S."/>
            <person name="Kawachi M."/>
            <person name="Toyoda A."/>
            <person name="Nozaki H."/>
        </authorList>
    </citation>
    <scope>NUCLEOTIDE SEQUENCE [LARGE SCALE GENOMIC DNA]</scope>
    <source>
        <strain evidence="2 3">NIES-4017</strain>
    </source>
</reference>
<feature type="compositionally biased region" description="Polar residues" evidence="1">
    <location>
        <begin position="91"/>
        <end position="104"/>
    </location>
</feature>
<feature type="compositionally biased region" description="Low complexity" evidence="1">
    <location>
        <begin position="56"/>
        <end position="68"/>
    </location>
</feature>
<evidence type="ECO:0000313" key="3">
    <source>
        <dbReference type="Proteomes" id="UP001054857"/>
    </source>
</evidence>
<keyword evidence="3" id="KW-1185">Reference proteome</keyword>
<proteinExistence type="predicted"/>
<evidence type="ECO:0000313" key="2">
    <source>
        <dbReference type="EMBL" id="GFR47256.1"/>
    </source>
</evidence>
<dbReference type="AlphaFoldDB" id="A0AAD3HNP6"/>
<comment type="caution">
    <text evidence="2">The sequence shown here is derived from an EMBL/GenBank/DDBJ whole genome shotgun (WGS) entry which is preliminary data.</text>
</comment>
<feature type="compositionally biased region" description="Pro residues" evidence="1">
    <location>
        <begin position="69"/>
        <end position="90"/>
    </location>
</feature>
<dbReference type="Proteomes" id="UP001054857">
    <property type="component" value="Unassembled WGS sequence"/>
</dbReference>
<feature type="non-terminal residue" evidence="2">
    <location>
        <position position="1"/>
    </location>
</feature>
<feature type="compositionally biased region" description="Low complexity" evidence="1">
    <location>
        <begin position="105"/>
        <end position="116"/>
    </location>
</feature>
<organism evidence="2 3">
    <name type="scientific">Astrephomene gubernaculifera</name>
    <dbReference type="NCBI Taxonomy" id="47775"/>
    <lineage>
        <taxon>Eukaryota</taxon>
        <taxon>Viridiplantae</taxon>
        <taxon>Chlorophyta</taxon>
        <taxon>core chlorophytes</taxon>
        <taxon>Chlorophyceae</taxon>
        <taxon>CS clade</taxon>
        <taxon>Chlamydomonadales</taxon>
        <taxon>Astrephomenaceae</taxon>
        <taxon>Astrephomene</taxon>
    </lineage>
</organism>
<feature type="region of interest" description="Disordered" evidence="1">
    <location>
        <begin position="56"/>
        <end position="116"/>
    </location>
</feature>
<sequence>MRQNARGAPPASRGQQQEPSAPPTRGEEASVRELVESCLANDDFTPVLRLLFSSSSSAHAPTPGATSSSPPPSSTAPPQPNAATGPPGPSQAPSTSTSLDVTTKQQPSSSSSQPSLEQLELLQSVLRSVASEQDAVVQEICSSHAMEIATCVAELDRMVGCVEELRGAVAAAG</sequence>
<evidence type="ECO:0000256" key="1">
    <source>
        <dbReference type="SAM" id="MobiDB-lite"/>
    </source>
</evidence>
<name>A0AAD3HNP6_9CHLO</name>